<evidence type="ECO:0000313" key="3">
    <source>
        <dbReference type="Proteomes" id="UP000293162"/>
    </source>
</evidence>
<dbReference type="AlphaFoldDB" id="A0A4Q5M3L5"/>
<dbReference type="Proteomes" id="UP000293162">
    <property type="component" value="Unassembled WGS sequence"/>
</dbReference>
<comment type="caution">
    <text evidence="2">The sequence shown here is derived from an EMBL/GenBank/DDBJ whole genome shotgun (WGS) entry which is preliminary data.</text>
</comment>
<reference evidence="2 3" key="1">
    <citation type="submission" date="2019-02" db="EMBL/GenBank/DDBJ databases">
        <title>Bacterial novel species Emticicia sp. 17J42-9 isolated from soil.</title>
        <authorList>
            <person name="Jung H.-Y."/>
        </authorList>
    </citation>
    <scope>NUCLEOTIDE SEQUENCE [LARGE SCALE GENOMIC DNA]</scope>
    <source>
        <strain evidence="2 3">17J42-9</strain>
    </source>
</reference>
<feature type="chain" id="PRO_5020377441" evidence="1">
    <location>
        <begin position="19"/>
        <end position="292"/>
    </location>
</feature>
<keyword evidence="3" id="KW-1185">Reference proteome</keyword>
<accession>A0A4Q5M3L5</accession>
<feature type="signal peptide" evidence="1">
    <location>
        <begin position="1"/>
        <end position="18"/>
    </location>
</feature>
<organism evidence="2 3">
    <name type="scientific">Emticicia agri</name>
    <dbReference type="NCBI Taxonomy" id="2492393"/>
    <lineage>
        <taxon>Bacteria</taxon>
        <taxon>Pseudomonadati</taxon>
        <taxon>Bacteroidota</taxon>
        <taxon>Cytophagia</taxon>
        <taxon>Cytophagales</taxon>
        <taxon>Leadbetterellaceae</taxon>
        <taxon>Emticicia</taxon>
    </lineage>
</organism>
<dbReference type="GO" id="GO:0016747">
    <property type="term" value="F:acyltransferase activity, transferring groups other than amino-acyl groups"/>
    <property type="evidence" value="ECO:0007669"/>
    <property type="project" value="TreeGrafter"/>
</dbReference>
<evidence type="ECO:0000313" key="2">
    <source>
        <dbReference type="EMBL" id="RYU96669.1"/>
    </source>
</evidence>
<dbReference type="EMBL" id="SEWF01000006">
    <property type="protein sequence ID" value="RYU96669.1"/>
    <property type="molecule type" value="Genomic_DNA"/>
</dbReference>
<dbReference type="PANTHER" id="PTHR48098:SF1">
    <property type="entry name" value="DIACYLGLYCEROL ACYLTRANSFERASE_MYCOLYLTRANSFERASE AG85A"/>
    <property type="match status" value="1"/>
</dbReference>
<dbReference type="InterPro" id="IPR050583">
    <property type="entry name" value="Mycobacterial_A85_antigen"/>
</dbReference>
<dbReference type="OrthoDB" id="9803578at2"/>
<dbReference type="Pfam" id="PF00756">
    <property type="entry name" value="Esterase"/>
    <property type="match status" value="1"/>
</dbReference>
<proteinExistence type="predicted"/>
<dbReference type="InterPro" id="IPR000801">
    <property type="entry name" value="Esterase-like"/>
</dbReference>
<dbReference type="InterPro" id="IPR029058">
    <property type="entry name" value="AB_hydrolase_fold"/>
</dbReference>
<evidence type="ECO:0000256" key="1">
    <source>
        <dbReference type="SAM" id="SignalP"/>
    </source>
</evidence>
<sequence length="292" mass="33331">MKKISLLLLLLVSMAGFAQQGIVKESLKLKSSTLGKDVKYTIYLPADYEKNNRLYPVLYLLHGYTDDETGWTQFGQTPEIADKTINSGDAPPMIIVMPDAGVTWYMNTFDGKTKFEDFFIKEFIPYIETTYRVRSKKEFRAVAGLSMGGLGTLLYATKHPDMFTAAAPLSAAVWTDDEIINGNQNQDQWNYVFGDLYGKNLKGKERLSEHYYKNAPIKIVETANAEELKKVKFYIDCGDDDFLIKGNMALHAMMIDKKIPHEFRVRDGGHTWSYWRTALPEVLKFVGDSFHR</sequence>
<dbReference type="RefSeq" id="WP_130020003.1">
    <property type="nucleotide sequence ID" value="NZ_SEWF01000006.1"/>
</dbReference>
<gene>
    <name evidence="2" type="ORF">EWM59_05835</name>
</gene>
<name>A0A4Q5M3L5_9BACT</name>
<dbReference type="PANTHER" id="PTHR48098">
    <property type="entry name" value="ENTEROCHELIN ESTERASE-RELATED"/>
    <property type="match status" value="1"/>
</dbReference>
<keyword evidence="1" id="KW-0732">Signal</keyword>
<dbReference type="SUPFAM" id="SSF53474">
    <property type="entry name" value="alpha/beta-Hydrolases"/>
    <property type="match status" value="1"/>
</dbReference>
<protein>
    <submittedName>
        <fullName evidence="2">Esterase family protein</fullName>
    </submittedName>
</protein>
<dbReference type="Gene3D" id="3.40.50.1820">
    <property type="entry name" value="alpha/beta hydrolase"/>
    <property type="match status" value="1"/>
</dbReference>